<evidence type="ECO:0000256" key="1">
    <source>
        <dbReference type="SAM" id="MobiDB-lite"/>
    </source>
</evidence>
<dbReference type="RefSeq" id="XP_037877974.1">
    <property type="nucleotide sequence ID" value="XM_038022120.1"/>
</dbReference>
<evidence type="ECO:0000313" key="3">
    <source>
        <dbReference type="EMBL" id="CDJ35685.1"/>
    </source>
</evidence>
<organism evidence="3 4">
    <name type="scientific">Eimeria mitis</name>
    <dbReference type="NCBI Taxonomy" id="44415"/>
    <lineage>
        <taxon>Eukaryota</taxon>
        <taxon>Sar</taxon>
        <taxon>Alveolata</taxon>
        <taxon>Apicomplexa</taxon>
        <taxon>Conoidasida</taxon>
        <taxon>Coccidia</taxon>
        <taxon>Eucoccidiorida</taxon>
        <taxon>Eimeriorina</taxon>
        <taxon>Eimeriidae</taxon>
        <taxon>Eimeria</taxon>
    </lineage>
</organism>
<dbReference type="EMBL" id="HG732128">
    <property type="protein sequence ID" value="CDJ35685.1"/>
    <property type="molecule type" value="Genomic_DNA"/>
</dbReference>
<name>U6KCC8_9EIME</name>
<dbReference type="Pfam" id="PF03732">
    <property type="entry name" value="Retrotrans_gag"/>
    <property type="match status" value="1"/>
</dbReference>
<reference evidence="3" key="1">
    <citation type="submission" date="2013-10" db="EMBL/GenBank/DDBJ databases">
        <title>Genomic analysis of the causative agents of coccidiosis in chickens.</title>
        <authorList>
            <person name="Reid A.J."/>
            <person name="Blake D."/>
            <person name="Billington K."/>
            <person name="Browne H."/>
            <person name="Dunn M."/>
            <person name="Hung S."/>
            <person name="Kawahara F."/>
            <person name="Miranda-Saavedra D."/>
            <person name="Mourier T."/>
            <person name="Nagra H."/>
            <person name="Otto T.D."/>
            <person name="Rawlings N."/>
            <person name="Sanchez A."/>
            <person name="Sanders M."/>
            <person name="Subramaniam C."/>
            <person name="Tay Y."/>
            <person name="Dear P."/>
            <person name="Doerig C."/>
            <person name="Gruber A."/>
            <person name="Parkinson J."/>
            <person name="Shirley M."/>
            <person name="Wan K.L."/>
            <person name="Berriman M."/>
            <person name="Tomley F."/>
            <person name="Pain A."/>
        </authorList>
    </citation>
    <scope>NUCLEOTIDE SEQUENCE [LARGE SCALE GENOMIC DNA]</scope>
    <source>
        <strain evidence="3">Houghton</strain>
    </source>
</reference>
<proteinExistence type="predicted"/>
<reference evidence="3" key="2">
    <citation type="submission" date="2013-10" db="EMBL/GenBank/DDBJ databases">
        <authorList>
            <person name="Aslett M."/>
        </authorList>
    </citation>
    <scope>NUCLEOTIDE SEQUENCE [LARGE SCALE GENOMIC DNA]</scope>
    <source>
        <strain evidence="3">Houghton</strain>
    </source>
</reference>
<dbReference type="VEuPathDB" id="ToxoDB:EMH_0099810"/>
<protein>
    <recommendedName>
        <fullName evidence="2">Retrotransposon gag domain-containing protein</fullName>
    </recommendedName>
</protein>
<evidence type="ECO:0000259" key="2">
    <source>
        <dbReference type="Pfam" id="PF03732"/>
    </source>
</evidence>
<gene>
    <name evidence="3" type="ORF">EMH_0099810</name>
</gene>
<feature type="domain" description="Retrotransposon gag" evidence="2">
    <location>
        <begin position="88"/>
        <end position="166"/>
    </location>
</feature>
<accession>U6KCC8</accession>
<dbReference type="InterPro" id="IPR005162">
    <property type="entry name" value="Retrotrans_gag_dom"/>
</dbReference>
<feature type="region of interest" description="Disordered" evidence="1">
    <location>
        <begin position="1"/>
        <end position="33"/>
    </location>
</feature>
<keyword evidence="4" id="KW-1185">Reference proteome</keyword>
<sequence length="210" mass="24113">MEVDYEPLTEGRSTHGPEPQQAEASSISASNSGENAFLPKTIQEECLRLCRPTRYDGRRYVEALGEFLNSLDLYLRIQNAPEEFQLLLASSLLEGEARQWWQHLSNGSTFLEHIRSMQPFRDALRCTFIPSSAREQAMAELRKLEQGKLSIKRYIEKYPSLVNRSSMVAAELHYIWFIAGLEPVVRQTVNGWATEREMRGEKVELADTME</sequence>
<feature type="compositionally biased region" description="Polar residues" evidence="1">
    <location>
        <begin position="22"/>
        <end position="33"/>
    </location>
</feature>
<dbReference type="Proteomes" id="UP000030744">
    <property type="component" value="Unassembled WGS sequence"/>
</dbReference>
<dbReference type="GeneID" id="60404883"/>
<dbReference type="AlphaFoldDB" id="U6KCC8"/>
<evidence type="ECO:0000313" key="4">
    <source>
        <dbReference type="Proteomes" id="UP000030744"/>
    </source>
</evidence>